<evidence type="ECO:0000313" key="1">
    <source>
        <dbReference type="EMBL" id="MBX67147.1"/>
    </source>
</evidence>
<reference evidence="1" key="1">
    <citation type="submission" date="2018-02" db="EMBL/GenBank/DDBJ databases">
        <title>Rhizophora mucronata_Transcriptome.</title>
        <authorList>
            <person name="Meera S.P."/>
            <person name="Sreeshan A."/>
            <person name="Augustine A."/>
        </authorList>
    </citation>
    <scope>NUCLEOTIDE SEQUENCE</scope>
    <source>
        <tissue evidence="1">Leaf</tissue>
    </source>
</reference>
<organism evidence="1">
    <name type="scientific">Rhizophora mucronata</name>
    <name type="common">Asiatic mangrove</name>
    <dbReference type="NCBI Taxonomy" id="61149"/>
    <lineage>
        <taxon>Eukaryota</taxon>
        <taxon>Viridiplantae</taxon>
        <taxon>Streptophyta</taxon>
        <taxon>Embryophyta</taxon>
        <taxon>Tracheophyta</taxon>
        <taxon>Spermatophyta</taxon>
        <taxon>Magnoliopsida</taxon>
        <taxon>eudicotyledons</taxon>
        <taxon>Gunneridae</taxon>
        <taxon>Pentapetalae</taxon>
        <taxon>rosids</taxon>
        <taxon>fabids</taxon>
        <taxon>Malpighiales</taxon>
        <taxon>Rhizophoraceae</taxon>
        <taxon>Rhizophora</taxon>
    </lineage>
</organism>
<proteinExistence type="predicted"/>
<protein>
    <submittedName>
        <fullName evidence="1">Uncharacterized protein</fullName>
    </submittedName>
</protein>
<name>A0A2P2QJT9_RHIMU</name>
<dbReference type="AlphaFoldDB" id="A0A2P2QJT9"/>
<dbReference type="EMBL" id="GGEC01086663">
    <property type="protein sequence ID" value="MBX67147.1"/>
    <property type="molecule type" value="Transcribed_RNA"/>
</dbReference>
<accession>A0A2P2QJT9</accession>
<sequence>MLPSKCCTRHNACFSSTKLRVSF</sequence>